<dbReference type="SUPFAM" id="SSF53822">
    <property type="entry name" value="Periplasmic binding protein-like I"/>
    <property type="match status" value="1"/>
</dbReference>
<dbReference type="Pfam" id="PF13377">
    <property type="entry name" value="Peripla_BP_3"/>
    <property type="match status" value="1"/>
</dbReference>
<dbReference type="InterPro" id="IPR010982">
    <property type="entry name" value="Lambda_DNA-bd_dom_sf"/>
</dbReference>
<accession>A0A6G2B798</accession>
<dbReference type="GO" id="GO:0000976">
    <property type="term" value="F:transcription cis-regulatory region binding"/>
    <property type="evidence" value="ECO:0007669"/>
    <property type="project" value="TreeGrafter"/>
</dbReference>
<reference evidence="6 7" key="1">
    <citation type="submission" date="2019-11" db="EMBL/GenBank/DDBJ databases">
        <authorList>
            <person name="Yuan L."/>
        </authorList>
    </citation>
    <scope>NUCLEOTIDE SEQUENCE [LARGE SCALE GENOMIC DNA]</scope>
    <source>
        <strain evidence="6 7">TRM43335</strain>
    </source>
</reference>
<dbReference type="InterPro" id="IPR028082">
    <property type="entry name" value="Peripla_BP_I"/>
</dbReference>
<dbReference type="InterPro" id="IPR000843">
    <property type="entry name" value="HTH_LacI"/>
</dbReference>
<dbReference type="GO" id="GO:0003700">
    <property type="term" value="F:DNA-binding transcription factor activity"/>
    <property type="evidence" value="ECO:0007669"/>
    <property type="project" value="TreeGrafter"/>
</dbReference>
<feature type="domain" description="HTH lacI-type" evidence="5">
    <location>
        <begin position="3"/>
        <end position="57"/>
    </location>
</feature>
<dbReference type="Gene3D" id="3.40.50.2300">
    <property type="match status" value="2"/>
</dbReference>
<dbReference type="PROSITE" id="PS00356">
    <property type="entry name" value="HTH_LACI_1"/>
    <property type="match status" value="1"/>
</dbReference>
<keyword evidence="1" id="KW-0805">Transcription regulation</keyword>
<evidence type="ECO:0000256" key="4">
    <source>
        <dbReference type="SAM" id="MobiDB-lite"/>
    </source>
</evidence>
<feature type="region of interest" description="Disordered" evidence="4">
    <location>
        <begin position="333"/>
        <end position="358"/>
    </location>
</feature>
<dbReference type="Proteomes" id="UP000473014">
    <property type="component" value="Unassembled WGS sequence"/>
</dbReference>
<dbReference type="EMBL" id="WIXO01000001">
    <property type="protein sequence ID" value="MTE17953.1"/>
    <property type="molecule type" value="Genomic_DNA"/>
</dbReference>
<evidence type="ECO:0000256" key="3">
    <source>
        <dbReference type="ARBA" id="ARBA00023163"/>
    </source>
</evidence>
<keyword evidence="7" id="KW-1185">Reference proteome</keyword>
<organism evidence="6 7">
    <name type="scientific">Streptomyces taklimakanensis</name>
    <dbReference type="NCBI Taxonomy" id="2569853"/>
    <lineage>
        <taxon>Bacteria</taxon>
        <taxon>Bacillati</taxon>
        <taxon>Actinomycetota</taxon>
        <taxon>Actinomycetes</taxon>
        <taxon>Kitasatosporales</taxon>
        <taxon>Streptomycetaceae</taxon>
        <taxon>Streptomyces</taxon>
    </lineage>
</organism>
<dbReference type="PANTHER" id="PTHR30146">
    <property type="entry name" value="LACI-RELATED TRANSCRIPTIONAL REPRESSOR"/>
    <property type="match status" value="1"/>
</dbReference>
<dbReference type="RefSeq" id="WP_162465677.1">
    <property type="nucleotide sequence ID" value="NZ_WIXO01000001.1"/>
</dbReference>
<keyword evidence="2 6" id="KW-0238">DNA-binding</keyword>
<dbReference type="CDD" id="cd01392">
    <property type="entry name" value="HTH_LacI"/>
    <property type="match status" value="1"/>
</dbReference>
<comment type="caution">
    <text evidence="6">The sequence shown here is derived from an EMBL/GenBank/DDBJ whole genome shotgun (WGS) entry which is preliminary data.</text>
</comment>
<dbReference type="SUPFAM" id="SSF47413">
    <property type="entry name" value="lambda repressor-like DNA-binding domains"/>
    <property type="match status" value="1"/>
</dbReference>
<keyword evidence="3" id="KW-0804">Transcription</keyword>
<sequence>MRTSLKDVAARAGVSVRTVSNVVNGSASVSERTRERVQRALDELGYRPNLAARSLRAGRTGLVGLVIPELHSPYFGELAGLVVEAAQRRSWTVIIDQTHGRADEERRLLEGTHAPIVDGLIISPWALGAEELAERAGATPMVLLGERDPGRLADHVAVDNVLAADEATRHLLDAGRRRIAAVGPQPGLRNGTAEQRLAGYRRALRRAGVTPDPALEVPVPTLHRAAGARAMARLLDGGGPVPDAVFAFSDELALGVLLVARERGIGVPEDLAVVGFDDIEDGRYANPSLTTVSPDKAQIAERALQCLADRVYSPGAAVPPQRITVPHRLVARESTGHARSPEGTGSADRVGGARSGGV</sequence>
<dbReference type="SMART" id="SM00354">
    <property type="entry name" value="HTH_LACI"/>
    <property type="match status" value="1"/>
</dbReference>
<name>A0A6G2B798_9ACTN</name>
<evidence type="ECO:0000256" key="2">
    <source>
        <dbReference type="ARBA" id="ARBA00023125"/>
    </source>
</evidence>
<protein>
    <submittedName>
        <fullName evidence="6">LacI family DNA-binding transcriptional regulator</fullName>
    </submittedName>
</protein>
<proteinExistence type="predicted"/>
<dbReference type="PANTHER" id="PTHR30146:SF153">
    <property type="entry name" value="LACTOSE OPERON REPRESSOR"/>
    <property type="match status" value="1"/>
</dbReference>
<dbReference type="PROSITE" id="PS50932">
    <property type="entry name" value="HTH_LACI_2"/>
    <property type="match status" value="1"/>
</dbReference>
<evidence type="ECO:0000313" key="6">
    <source>
        <dbReference type="EMBL" id="MTE17953.1"/>
    </source>
</evidence>
<dbReference type="InterPro" id="IPR046335">
    <property type="entry name" value="LacI/GalR-like_sensor"/>
</dbReference>
<dbReference type="AlphaFoldDB" id="A0A6G2B798"/>
<dbReference type="Gene3D" id="1.10.260.40">
    <property type="entry name" value="lambda repressor-like DNA-binding domains"/>
    <property type="match status" value="1"/>
</dbReference>
<evidence type="ECO:0000256" key="1">
    <source>
        <dbReference type="ARBA" id="ARBA00023015"/>
    </source>
</evidence>
<dbReference type="Pfam" id="PF00356">
    <property type="entry name" value="LacI"/>
    <property type="match status" value="1"/>
</dbReference>
<dbReference type="CDD" id="cd06267">
    <property type="entry name" value="PBP1_LacI_sugar_binding-like"/>
    <property type="match status" value="1"/>
</dbReference>
<evidence type="ECO:0000259" key="5">
    <source>
        <dbReference type="PROSITE" id="PS50932"/>
    </source>
</evidence>
<gene>
    <name evidence="6" type="ORF">F0L17_02155</name>
</gene>
<evidence type="ECO:0000313" key="7">
    <source>
        <dbReference type="Proteomes" id="UP000473014"/>
    </source>
</evidence>